<dbReference type="InterPro" id="IPR013786">
    <property type="entry name" value="AcylCoA_DH/ox_N"/>
</dbReference>
<dbReference type="InterPro" id="IPR037069">
    <property type="entry name" value="AcylCoA_DH/ox_N_sf"/>
</dbReference>
<evidence type="ECO:0000313" key="8">
    <source>
        <dbReference type="EMBL" id="NIJ58923.1"/>
    </source>
</evidence>
<dbReference type="Gene3D" id="2.40.110.10">
    <property type="entry name" value="Butyryl-CoA Dehydrogenase, subunit A, domain 2"/>
    <property type="match status" value="1"/>
</dbReference>
<dbReference type="EMBL" id="JAASQI010000006">
    <property type="protein sequence ID" value="NIJ58923.1"/>
    <property type="molecule type" value="Genomic_DNA"/>
</dbReference>
<feature type="domain" description="Acyl-CoA dehydrogenase/oxidase N-terminal" evidence="7">
    <location>
        <begin position="7"/>
        <end position="79"/>
    </location>
</feature>
<dbReference type="Gene3D" id="1.10.540.10">
    <property type="entry name" value="Acyl-CoA dehydrogenase/oxidase, N-terminal domain"/>
    <property type="match status" value="1"/>
</dbReference>
<evidence type="ECO:0000259" key="7">
    <source>
        <dbReference type="Pfam" id="PF02771"/>
    </source>
</evidence>
<comment type="cofactor">
    <cofactor evidence="1">
        <name>FAD</name>
        <dbReference type="ChEBI" id="CHEBI:57692"/>
    </cofactor>
</comment>
<keyword evidence="9" id="KW-1185">Reference proteome</keyword>
<dbReference type="RefSeq" id="WP_166953768.1">
    <property type="nucleotide sequence ID" value="NZ_JAASQI010000006.1"/>
</dbReference>
<sequence length="370" mass="38733">MTVLDRETATLLRDAVAKHAERHADGAAIRSRRATLPGPRAAELAEMAQQGWLALAMPEDGGGLGIAAAAVVAEGLAGCFTSDPLAGLFLAGRVLALTGAEPDLMDGLAAGTAQPVLAWQEGPQDFPLPSAKTICAGGKASGGKGWIAGAAGASHFIVSASDDGEPVLVLAAADAPGLVLTQQFRADGSAMGRLDLRDVPVRELARGEAAAAPLRRALDEGSVLVAAELMGHIDRMMALTIEHLKTRRQFGKPIGAFQSLQHRAADMFVRRRLARAVLEAGLSRLDALPDAAAHGMQAARLRARLNDSALWIMRESIQLFGAMGITDENDLGLHVKRCLSLIGWLGNSAEQRRYFMDLAAPGGRLAEGGI</sequence>
<dbReference type="PANTHER" id="PTHR43884:SF20">
    <property type="entry name" value="ACYL-COA DEHYDROGENASE FADE28"/>
    <property type="match status" value="1"/>
</dbReference>
<accession>A0ABX0V153</accession>
<keyword evidence="3" id="KW-0285">Flavoprotein</keyword>
<dbReference type="InterPro" id="IPR046373">
    <property type="entry name" value="Acyl-CoA_Oxase/DH_mid-dom_sf"/>
</dbReference>
<dbReference type="InterPro" id="IPR036250">
    <property type="entry name" value="AcylCo_DH-like_C"/>
</dbReference>
<keyword evidence="4" id="KW-0274">FAD</keyword>
<dbReference type="InterPro" id="IPR009100">
    <property type="entry name" value="AcylCoA_DH/oxidase_NM_dom_sf"/>
</dbReference>
<feature type="domain" description="Acyl-CoA dehydrogenase/oxidase C-terminal" evidence="6">
    <location>
        <begin position="216"/>
        <end position="353"/>
    </location>
</feature>
<dbReference type="Proteomes" id="UP001429580">
    <property type="component" value="Unassembled WGS sequence"/>
</dbReference>
<proteinExistence type="inferred from homology"/>
<reference evidence="8 9" key="1">
    <citation type="submission" date="2020-03" db="EMBL/GenBank/DDBJ databases">
        <title>Genomic Encyclopedia of Type Strains, Phase IV (KMG-IV): sequencing the most valuable type-strain genomes for metagenomic binning, comparative biology and taxonomic classification.</title>
        <authorList>
            <person name="Goeker M."/>
        </authorList>
    </citation>
    <scope>NUCLEOTIDE SEQUENCE [LARGE SCALE GENOMIC DNA]</scope>
    <source>
        <strain evidence="8 9">DSM 103870</strain>
    </source>
</reference>
<evidence type="ECO:0000256" key="5">
    <source>
        <dbReference type="ARBA" id="ARBA00023002"/>
    </source>
</evidence>
<evidence type="ECO:0000256" key="4">
    <source>
        <dbReference type="ARBA" id="ARBA00022827"/>
    </source>
</evidence>
<evidence type="ECO:0000256" key="1">
    <source>
        <dbReference type="ARBA" id="ARBA00001974"/>
    </source>
</evidence>
<dbReference type="PANTHER" id="PTHR43884">
    <property type="entry name" value="ACYL-COA DEHYDROGENASE"/>
    <property type="match status" value="1"/>
</dbReference>
<evidence type="ECO:0000256" key="2">
    <source>
        <dbReference type="ARBA" id="ARBA00009347"/>
    </source>
</evidence>
<dbReference type="InterPro" id="IPR009075">
    <property type="entry name" value="AcylCo_DH/oxidase_C"/>
</dbReference>
<comment type="similarity">
    <text evidence="2">Belongs to the acyl-CoA dehydrogenase family.</text>
</comment>
<name>A0ABX0V153_9HYPH</name>
<comment type="caution">
    <text evidence="8">The sequence shown here is derived from an EMBL/GenBank/DDBJ whole genome shotgun (WGS) entry which is preliminary data.</text>
</comment>
<protein>
    <submittedName>
        <fullName evidence="8">Alkylation response protein AidB-like acyl-CoA dehydrogenase</fullName>
    </submittedName>
</protein>
<evidence type="ECO:0000313" key="9">
    <source>
        <dbReference type="Proteomes" id="UP001429580"/>
    </source>
</evidence>
<keyword evidence="5" id="KW-0560">Oxidoreductase</keyword>
<dbReference type="Pfam" id="PF00441">
    <property type="entry name" value="Acyl-CoA_dh_1"/>
    <property type="match status" value="1"/>
</dbReference>
<dbReference type="Gene3D" id="1.20.140.10">
    <property type="entry name" value="Butyryl-CoA Dehydrogenase, subunit A, domain 3"/>
    <property type="match status" value="1"/>
</dbReference>
<dbReference type="SUPFAM" id="SSF56645">
    <property type="entry name" value="Acyl-CoA dehydrogenase NM domain-like"/>
    <property type="match status" value="1"/>
</dbReference>
<gene>
    <name evidence="8" type="ORF">FHS82_002778</name>
</gene>
<evidence type="ECO:0000259" key="6">
    <source>
        <dbReference type="Pfam" id="PF00441"/>
    </source>
</evidence>
<evidence type="ECO:0000256" key="3">
    <source>
        <dbReference type="ARBA" id="ARBA00022630"/>
    </source>
</evidence>
<dbReference type="Pfam" id="PF02771">
    <property type="entry name" value="Acyl-CoA_dh_N"/>
    <property type="match status" value="1"/>
</dbReference>
<organism evidence="8 9">
    <name type="scientific">Pseudochelatococcus lubricantis</name>
    <dbReference type="NCBI Taxonomy" id="1538102"/>
    <lineage>
        <taxon>Bacteria</taxon>
        <taxon>Pseudomonadati</taxon>
        <taxon>Pseudomonadota</taxon>
        <taxon>Alphaproteobacteria</taxon>
        <taxon>Hyphomicrobiales</taxon>
        <taxon>Chelatococcaceae</taxon>
        <taxon>Pseudochelatococcus</taxon>
    </lineage>
</organism>
<dbReference type="SUPFAM" id="SSF47203">
    <property type="entry name" value="Acyl-CoA dehydrogenase C-terminal domain-like"/>
    <property type="match status" value="1"/>
</dbReference>